<dbReference type="GO" id="GO:0010134">
    <property type="term" value="P:sulfate assimilation via adenylyl sulfate reduction"/>
    <property type="evidence" value="ECO:0007669"/>
    <property type="project" value="TreeGrafter"/>
</dbReference>
<dbReference type="GO" id="GO:0005737">
    <property type="term" value="C:cytoplasm"/>
    <property type="evidence" value="ECO:0007669"/>
    <property type="project" value="TreeGrafter"/>
</dbReference>
<dbReference type="InterPro" id="IPR027417">
    <property type="entry name" value="P-loop_NTPase"/>
</dbReference>
<comment type="caution">
    <text evidence="3">The sequence shown here is derived from an EMBL/GenBank/DDBJ whole genome shotgun (WGS) entry which is preliminary data.</text>
</comment>
<name>A0A6A2Y2M6_HIBSY</name>
<protein>
    <submittedName>
        <fullName evidence="3">Adenylyl-sulfate kinase 3</fullName>
    </submittedName>
</protein>
<keyword evidence="3" id="KW-0418">Kinase</keyword>
<sequence>MNMPLALCEKRDPKGLYKLARAGKIKGFTGIDDPYDLPLNCEIEINQKGGVCPMPSAMAGEVVTYLEDKGYLQD</sequence>
<dbReference type="PANTHER" id="PTHR42700">
    <property type="entry name" value="SULFATE ADENYLYLTRANSFERASE"/>
    <property type="match status" value="1"/>
</dbReference>
<dbReference type="Pfam" id="PF01583">
    <property type="entry name" value="APS_kinase"/>
    <property type="match status" value="1"/>
</dbReference>
<dbReference type="Proteomes" id="UP000436088">
    <property type="component" value="Unassembled WGS sequence"/>
</dbReference>
<dbReference type="GO" id="GO:0016301">
    <property type="term" value="F:kinase activity"/>
    <property type="evidence" value="ECO:0007669"/>
    <property type="project" value="UniProtKB-KW"/>
</dbReference>
<organism evidence="3 4">
    <name type="scientific">Hibiscus syriacus</name>
    <name type="common">Rose of Sharon</name>
    <dbReference type="NCBI Taxonomy" id="106335"/>
    <lineage>
        <taxon>Eukaryota</taxon>
        <taxon>Viridiplantae</taxon>
        <taxon>Streptophyta</taxon>
        <taxon>Embryophyta</taxon>
        <taxon>Tracheophyta</taxon>
        <taxon>Spermatophyta</taxon>
        <taxon>Magnoliopsida</taxon>
        <taxon>eudicotyledons</taxon>
        <taxon>Gunneridae</taxon>
        <taxon>Pentapetalae</taxon>
        <taxon>rosids</taxon>
        <taxon>malvids</taxon>
        <taxon>Malvales</taxon>
        <taxon>Malvaceae</taxon>
        <taxon>Malvoideae</taxon>
        <taxon>Hibiscus</taxon>
    </lineage>
</organism>
<gene>
    <name evidence="3" type="ORF">F3Y22_tig00112856pilonHSYRG00112</name>
</gene>
<dbReference type="PANTHER" id="PTHR42700:SF3">
    <property type="entry name" value="BIFUNCTIONAL SAT_APS KINASE-RELATED"/>
    <property type="match status" value="1"/>
</dbReference>
<evidence type="ECO:0000313" key="3">
    <source>
        <dbReference type="EMBL" id="KAE8664137.1"/>
    </source>
</evidence>
<feature type="domain" description="APS kinase" evidence="2">
    <location>
        <begin position="2"/>
        <end position="46"/>
    </location>
</feature>
<dbReference type="GO" id="GO:0019379">
    <property type="term" value="P:sulfate assimilation, phosphoadenylyl sulfate reduction by phosphoadenylyl-sulfate reductase (thioredoxin)"/>
    <property type="evidence" value="ECO:0007669"/>
    <property type="project" value="TreeGrafter"/>
</dbReference>
<dbReference type="InterPro" id="IPR059117">
    <property type="entry name" value="APS_kinase_dom"/>
</dbReference>
<reference evidence="3" key="1">
    <citation type="submission" date="2019-09" db="EMBL/GenBank/DDBJ databases">
        <title>Draft genome information of white flower Hibiscus syriacus.</title>
        <authorList>
            <person name="Kim Y.-M."/>
        </authorList>
    </citation>
    <scope>NUCLEOTIDE SEQUENCE [LARGE SCALE GENOMIC DNA]</scope>
    <source>
        <strain evidence="3">YM2019G1</strain>
    </source>
</reference>
<dbReference type="EMBL" id="VEPZ02001660">
    <property type="protein sequence ID" value="KAE8664137.1"/>
    <property type="molecule type" value="Genomic_DNA"/>
</dbReference>
<dbReference type="InterPro" id="IPR050512">
    <property type="entry name" value="Sulf_AdTrans/APS_kinase"/>
</dbReference>
<dbReference type="Gene3D" id="3.40.50.300">
    <property type="entry name" value="P-loop containing nucleotide triphosphate hydrolases"/>
    <property type="match status" value="1"/>
</dbReference>
<evidence type="ECO:0000313" key="4">
    <source>
        <dbReference type="Proteomes" id="UP000436088"/>
    </source>
</evidence>
<evidence type="ECO:0000259" key="2">
    <source>
        <dbReference type="Pfam" id="PF01583"/>
    </source>
</evidence>
<dbReference type="AlphaFoldDB" id="A0A6A2Y2M6"/>
<evidence type="ECO:0000256" key="1">
    <source>
        <dbReference type="ARBA" id="ARBA00022679"/>
    </source>
</evidence>
<keyword evidence="4" id="KW-1185">Reference proteome</keyword>
<dbReference type="GO" id="GO:0004781">
    <property type="term" value="F:sulfate adenylyltransferase (ATP) activity"/>
    <property type="evidence" value="ECO:0007669"/>
    <property type="project" value="TreeGrafter"/>
</dbReference>
<accession>A0A6A2Y2M6</accession>
<keyword evidence="1" id="KW-0808">Transferase</keyword>
<proteinExistence type="predicted"/>